<dbReference type="RefSeq" id="WP_186940363.1">
    <property type="nucleotide sequence ID" value="NZ_JACOGA010000002.1"/>
</dbReference>
<dbReference type="InterPro" id="IPR006684">
    <property type="entry name" value="YbgC/YbaW"/>
</dbReference>
<accession>A0ABR6Y6X7</accession>
<dbReference type="SUPFAM" id="SSF54637">
    <property type="entry name" value="Thioesterase/thiol ester dehydrase-isomerase"/>
    <property type="match status" value="1"/>
</dbReference>
<dbReference type="Proteomes" id="UP000624279">
    <property type="component" value="Unassembled WGS sequence"/>
</dbReference>
<reference evidence="3 4" key="1">
    <citation type="submission" date="2020-08" db="EMBL/GenBank/DDBJ databases">
        <title>Novel species isolated from subtropical streams in China.</title>
        <authorList>
            <person name="Lu H."/>
        </authorList>
    </citation>
    <scope>NUCLEOTIDE SEQUENCE [LARGE SCALE GENOMIC DNA]</scope>
    <source>
        <strain evidence="3 4">LX15W</strain>
    </source>
</reference>
<organism evidence="3 4">
    <name type="scientific">Undibacterium flavidum</name>
    <dbReference type="NCBI Taxonomy" id="2762297"/>
    <lineage>
        <taxon>Bacteria</taxon>
        <taxon>Pseudomonadati</taxon>
        <taxon>Pseudomonadota</taxon>
        <taxon>Betaproteobacteria</taxon>
        <taxon>Burkholderiales</taxon>
        <taxon>Oxalobacteraceae</taxon>
        <taxon>Undibacterium</taxon>
    </lineage>
</organism>
<dbReference type="NCBIfam" id="TIGR00051">
    <property type="entry name" value="YbgC/FadM family acyl-CoA thioesterase"/>
    <property type="match status" value="1"/>
</dbReference>
<dbReference type="PIRSF" id="PIRSF003230">
    <property type="entry name" value="YbgC"/>
    <property type="match status" value="1"/>
</dbReference>
<keyword evidence="2" id="KW-0378">Hydrolase</keyword>
<comment type="similarity">
    <text evidence="1">Belongs to the 4-hydroxybenzoyl-CoA thioesterase family.</text>
</comment>
<dbReference type="Pfam" id="PF13279">
    <property type="entry name" value="4HBT_2"/>
    <property type="match status" value="1"/>
</dbReference>
<dbReference type="Gene3D" id="3.10.129.10">
    <property type="entry name" value="Hotdog Thioesterase"/>
    <property type="match status" value="1"/>
</dbReference>
<evidence type="ECO:0000256" key="1">
    <source>
        <dbReference type="ARBA" id="ARBA00005953"/>
    </source>
</evidence>
<protein>
    <submittedName>
        <fullName evidence="3">Acyl-CoA thioesterase</fullName>
    </submittedName>
</protein>
<gene>
    <name evidence="3" type="ORF">H8K55_02010</name>
</gene>
<dbReference type="InterPro" id="IPR050563">
    <property type="entry name" value="4-hydroxybenzoyl-CoA_TE"/>
</dbReference>
<dbReference type="PANTHER" id="PTHR31793:SF27">
    <property type="entry name" value="NOVEL THIOESTERASE SUPERFAMILY DOMAIN AND SAPOSIN A-TYPE DOMAIN CONTAINING PROTEIN (0610012H03RIK)"/>
    <property type="match status" value="1"/>
</dbReference>
<keyword evidence="4" id="KW-1185">Reference proteome</keyword>
<name>A0ABR6Y6X7_9BURK</name>
<comment type="caution">
    <text evidence="3">The sequence shown here is derived from an EMBL/GenBank/DDBJ whole genome shotgun (WGS) entry which is preliminary data.</text>
</comment>
<dbReference type="CDD" id="cd00586">
    <property type="entry name" value="4HBT"/>
    <property type="match status" value="1"/>
</dbReference>
<dbReference type="InterPro" id="IPR029069">
    <property type="entry name" value="HotDog_dom_sf"/>
</dbReference>
<dbReference type="EMBL" id="JACOGA010000002">
    <property type="protein sequence ID" value="MBC3872348.1"/>
    <property type="molecule type" value="Genomic_DNA"/>
</dbReference>
<proteinExistence type="inferred from homology"/>
<sequence>MSEQINPEAQALQLQQHFSIVLQVRDYECDQGGVVNNAVYFNYCEHARHEFLKTLGIDFAEFARRQINFVVVRSELDYKASLVSGDVFEVNVSFERVSRLRFVFHQAIRLRDSQKIICEAKIFGAIVDANGRPCMPDEIAKLVGPVPAK</sequence>
<evidence type="ECO:0000313" key="4">
    <source>
        <dbReference type="Proteomes" id="UP000624279"/>
    </source>
</evidence>
<dbReference type="PANTHER" id="PTHR31793">
    <property type="entry name" value="4-HYDROXYBENZOYL-COA THIOESTERASE FAMILY MEMBER"/>
    <property type="match status" value="1"/>
</dbReference>
<evidence type="ECO:0000313" key="3">
    <source>
        <dbReference type="EMBL" id="MBC3872348.1"/>
    </source>
</evidence>
<evidence type="ECO:0000256" key="2">
    <source>
        <dbReference type="ARBA" id="ARBA00022801"/>
    </source>
</evidence>